<gene>
    <name evidence="2" type="ORF">AMELA_G00192090</name>
</gene>
<comment type="caution">
    <text evidence="2">The sequence shown here is derived from an EMBL/GenBank/DDBJ whole genome shotgun (WGS) entry which is preliminary data.</text>
</comment>
<dbReference type="EMBL" id="JAAGNN010000016">
    <property type="protein sequence ID" value="KAF4079346.1"/>
    <property type="molecule type" value="Genomic_DNA"/>
</dbReference>
<feature type="region of interest" description="Disordered" evidence="1">
    <location>
        <begin position="1"/>
        <end position="48"/>
    </location>
</feature>
<dbReference type="GO" id="GO:0006355">
    <property type="term" value="P:regulation of DNA-templated transcription"/>
    <property type="evidence" value="ECO:0007669"/>
    <property type="project" value="InterPro"/>
</dbReference>
<name>A0A7J6A9D0_AMEME</name>
<evidence type="ECO:0000313" key="3">
    <source>
        <dbReference type="Proteomes" id="UP000593565"/>
    </source>
</evidence>
<dbReference type="AlphaFoldDB" id="A0A7J6A9D0"/>
<dbReference type="Pfam" id="PF06729">
    <property type="entry name" value="CENP-R"/>
    <property type="match status" value="1"/>
</dbReference>
<evidence type="ECO:0008006" key="4">
    <source>
        <dbReference type="Google" id="ProtNLM"/>
    </source>
</evidence>
<evidence type="ECO:0000256" key="1">
    <source>
        <dbReference type="SAM" id="MobiDB-lite"/>
    </source>
</evidence>
<feature type="compositionally biased region" description="Polar residues" evidence="1">
    <location>
        <begin position="28"/>
        <end position="48"/>
    </location>
</feature>
<dbReference type="PANTHER" id="PTHR15581">
    <property type="entry name" value="CENTROMERE PROTEIN R"/>
    <property type="match status" value="1"/>
</dbReference>
<dbReference type="InterPro" id="IPR009601">
    <property type="entry name" value="CENP-R"/>
</dbReference>
<proteinExistence type="predicted"/>
<organism evidence="2 3">
    <name type="scientific">Ameiurus melas</name>
    <name type="common">Black bullhead</name>
    <name type="synonym">Silurus melas</name>
    <dbReference type="NCBI Taxonomy" id="219545"/>
    <lineage>
        <taxon>Eukaryota</taxon>
        <taxon>Metazoa</taxon>
        <taxon>Chordata</taxon>
        <taxon>Craniata</taxon>
        <taxon>Vertebrata</taxon>
        <taxon>Euteleostomi</taxon>
        <taxon>Actinopterygii</taxon>
        <taxon>Neopterygii</taxon>
        <taxon>Teleostei</taxon>
        <taxon>Ostariophysi</taxon>
        <taxon>Siluriformes</taxon>
        <taxon>Ictaluridae</taxon>
        <taxon>Ameiurus</taxon>
    </lineage>
</organism>
<dbReference type="Proteomes" id="UP000593565">
    <property type="component" value="Unassembled WGS sequence"/>
</dbReference>
<dbReference type="GO" id="GO:0034080">
    <property type="term" value="P:CENP-A containing chromatin assembly"/>
    <property type="evidence" value="ECO:0007669"/>
    <property type="project" value="InterPro"/>
</dbReference>
<protein>
    <recommendedName>
        <fullName evidence="4">Centromere protein R</fullName>
    </recommendedName>
</protein>
<accession>A0A7J6A9D0</accession>
<evidence type="ECO:0000313" key="2">
    <source>
        <dbReference type="EMBL" id="KAF4079346.1"/>
    </source>
</evidence>
<reference evidence="2 3" key="1">
    <citation type="submission" date="2020-02" db="EMBL/GenBank/DDBJ databases">
        <title>A chromosome-scale genome assembly of the black bullhead catfish (Ameiurus melas).</title>
        <authorList>
            <person name="Wen M."/>
            <person name="Zham M."/>
            <person name="Cabau C."/>
            <person name="Klopp C."/>
            <person name="Donnadieu C."/>
            <person name="Roques C."/>
            <person name="Bouchez O."/>
            <person name="Lampietro C."/>
            <person name="Jouanno E."/>
            <person name="Herpin A."/>
            <person name="Louis A."/>
            <person name="Berthelot C."/>
            <person name="Parey E."/>
            <person name="Roest-Crollius H."/>
            <person name="Braasch I."/>
            <person name="Postlethwait J."/>
            <person name="Robinson-Rechavi M."/>
            <person name="Echchiki A."/>
            <person name="Begum T."/>
            <person name="Montfort J."/>
            <person name="Schartl M."/>
            <person name="Bobe J."/>
            <person name="Guiguen Y."/>
        </authorList>
    </citation>
    <scope>NUCLEOTIDE SEQUENCE [LARGE SCALE GENOMIC DNA]</scope>
    <source>
        <strain evidence="2">M_S1</strain>
        <tissue evidence="2">Blood</tissue>
    </source>
</reference>
<keyword evidence="3" id="KW-1185">Reference proteome</keyword>
<dbReference type="GO" id="GO:0005654">
    <property type="term" value="C:nucleoplasm"/>
    <property type="evidence" value="ECO:0007669"/>
    <property type="project" value="TreeGrafter"/>
</dbReference>
<dbReference type="PANTHER" id="PTHR15581:SF0">
    <property type="entry name" value="CENTROMERE PROTEIN R"/>
    <property type="match status" value="1"/>
</dbReference>
<sequence length="160" mass="17938">MPVKRSLQIQANEKNTPVKRHTKDRNYSPLTGTMPMTPTAKTQAGNYKTGGTTVNTLEAQEPQTEVERMDFLRSKLEGSLEAVMKTRQELELLLPVEGNSELRSLLLMGHADLCTELKRHKELTSKVNRHVNATQMHKKCLQGATQTGSSYEFLKNILSG</sequence>